<evidence type="ECO:0000256" key="1">
    <source>
        <dbReference type="SAM" id="Phobius"/>
    </source>
</evidence>
<feature type="transmembrane region" description="Helical" evidence="1">
    <location>
        <begin position="12"/>
        <end position="32"/>
    </location>
</feature>
<dbReference type="InterPro" id="IPR045584">
    <property type="entry name" value="Pilin-like"/>
</dbReference>
<dbReference type="PANTHER" id="PTHR30093">
    <property type="entry name" value="GENERAL SECRETION PATHWAY PROTEIN G"/>
    <property type="match status" value="1"/>
</dbReference>
<proteinExistence type="predicted"/>
<dbReference type="RefSeq" id="WP_106649350.1">
    <property type="nucleotide sequence ID" value="NZ_JAMTCC010000038.1"/>
</dbReference>
<dbReference type="Pfam" id="PF07963">
    <property type="entry name" value="N_methyl"/>
    <property type="match status" value="1"/>
</dbReference>
<organism evidence="2 3">
    <name type="scientific">Shewanella septentrionalis</name>
    <dbReference type="NCBI Taxonomy" id="2952223"/>
    <lineage>
        <taxon>Bacteria</taxon>
        <taxon>Pseudomonadati</taxon>
        <taxon>Pseudomonadota</taxon>
        <taxon>Gammaproteobacteria</taxon>
        <taxon>Alteromonadales</taxon>
        <taxon>Shewanellaceae</taxon>
        <taxon>Shewanella</taxon>
    </lineage>
</organism>
<sequence>MQISLNKRVQGFTLIELVVVIIILGILAVIAAPKFMNLQRDAKVNAVKGYLGQMQDMTKMLHMKAQIVNTTGDDVTIATQYGDYQFYAGFPETKSESTSPNLYFLETFMDLGVPKQQTKNNTRRQADYGDIQAFEDNDYSRLGYGTGDLTAGQCYAEYHHTSTGHSFLFETDGC</sequence>
<dbReference type="SUPFAM" id="SSF54523">
    <property type="entry name" value="Pili subunits"/>
    <property type="match status" value="1"/>
</dbReference>
<protein>
    <submittedName>
        <fullName evidence="2">Prepilin-type N-terminal cleavage/methylation domain-containing protein</fullName>
    </submittedName>
</protein>
<keyword evidence="1" id="KW-1133">Transmembrane helix</keyword>
<keyword evidence="3" id="KW-1185">Reference proteome</keyword>
<keyword evidence="1" id="KW-0812">Transmembrane</keyword>
<comment type="caution">
    <text evidence="2">The sequence shown here is derived from an EMBL/GenBank/DDBJ whole genome shotgun (WGS) entry which is preliminary data.</text>
</comment>
<dbReference type="Gene3D" id="3.30.700.10">
    <property type="entry name" value="Glycoprotein, Type 4 Pilin"/>
    <property type="match status" value="1"/>
</dbReference>
<dbReference type="InterPro" id="IPR012902">
    <property type="entry name" value="N_methyl_site"/>
</dbReference>
<dbReference type="EMBL" id="JAMTCC010000038">
    <property type="protein sequence ID" value="MCT7947310.1"/>
    <property type="molecule type" value="Genomic_DNA"/>
</dbReference>
<evidence type="ECO:0000313" key="3">
    <source>
        <dbReference type="Proteomes" id="UP001155604"/>
    </source>
</evidence>
<dbReference type="NCBIfam" id="TIGR02532">
    <property type="entry name" value="IV_pilin_GFxxxE"/>
    <property type="match status" value="1"/>
</dbReference>
<dbReference type="PANTHER" id="PTHR30093:SF7">
    <property type="entry name" value="MSHA MAJOR PILIN SUBUNIT MSHA"/>
    <property type="match status" value="1"/>
</dbReference>
<dbReference type="PROSITE" id="PS00409">
    <property type="entry name" value="PROKAR_NTER_METHYL"/>
    <property type="match status" value="1"/>
</dbReference>
<accession>A0A9X2WXI2</accession>
<name>A0A9X2WXI2_9GAMM</name>
<keyword evidence="1" id="KW-0472">Membrane</keyword>
<evidence type="ECO:0000313" key="2">
    <source>
        <dbReference type="EMBL" id="MCT7947310.1"/>
    </source>
</evidence>
<reference evidence="2" key="1">
    <citation type="journal article" date="2023" name="Int. J. Syst. Evol. Microbiol.">
        <title>&lt;i&gt;Shewanella septentrionalis&lt;/i&gt; sp. nov. and &lt;i&gt;Shewanella holmiensis&lt;/i&gt; sp. nov., isolated from Baltic Sea water and sediments.</title>
        <authorList>
            <person name="Martin-Rodriguez A.J."/>
            <person name="Thorell K."/>
            <person name="Joffre E."/>
            <person name="Jensie-Markopoulos S."/>
            <person name="Moore E.R.B."/>
            <person name="Sjoling A."/>
        </authorList>
    </citation>
    <scope>NUCLEOTIDE SEQUENCE</scope>
    <source>
        <strain evidence="2">SP1W3</strain>
    </source>
</reference>
<dbReference type="AlphaFoldDB" id="A0A9X2WXI2"/>
<gene>
    <name evidence="2" type="ORF">NE536_18340</name>
</gene>
<dbReference type="Proteomes" id="UP001155604">
    <property type="component" value="Unassembled WGS sequence"/>
</dbReference>